<keyword evidence="2" id="KW-1185">Reference proteome</keyword>
<evidence type="ECO:0000313" key="2">
    <source>
        <dbReference type="Proteomes" id="UP000297245"/>
    </source>
</evidence>
<organism evidence="1 2">
    <name type="scientific">Dendrothele bispora (strain CBS 962.96)</name>
    <dbReference type="NCBI Taxonomy" id="1314807"/>
    <lineage>
        <taxon>Eukaryota</taxon>
        <taxon>Fungi</taxon>
        <taxon>Dikarya</taxon>
        <taxon>Basidiomycota</taxon>
        <taxon>Agaricomycotina</taxon>
        <taxon>Agaricomycetes</taxon>
        <taxon>Agaricomycetidae</taxon>
        <taxon>Agaricales</taxon>
        <taxon>Agaricales incertae sedis</taxon>
        <taxon>Dendrothele</taxon>
    </lineage>
</organism>
<gene>
    <name evidence="1" type="ORF">K435DRAFT_866832</name>
</gene>
<evidence type="ECO:0000313" key="1">
    <source>
        <dbReference type="EMBL" id="THU87902.1"/>
    </source>
</evidence>
<dbReference type="AlphaFoldDB" id="A0A4S8LFW1"/>
<accession>A0A4S8LFW1</accession>
<proteinExistence type="predicted"/>
<sequence length="60" mass="6660">MIRELGYRNNSTRDHRTRQLFSSPLVHMVVCFQPDENSNIDACLIDATGGGSRPILLADG</sequence>
<protein>
    <submittedName>
        <fullName evidence="1">Uncharacterized protein</fullName>
    </submittedName>
</protein>
<reference evidence="1 2" key="1">
    <citation type="journal article" date="2019" name="Nat. Ecol. Evol.">
        <title>Megaphylogeny resolves global patterns of mushroom evolution.</title>
        <authorList>
            <person name="Varga T."/>
            <person name="Krizsan K."/>
            <person name="Foldi C."/>
            <person name="Dima B."/>
            <person name="Sanchez-Garcia M."/>
            <person name="Sanchez-Ramirez S."/>
            <person name="Szollosi G.J."/>
            <person name="Szarkandi J.G."/>
            <person name="Papp V."/>
            <person name="Albert L."/>
            <person name="Andreopoulos W."/>
            <person name="Angelini C."/>
            <person name="Antonin V."/>
            <person name="Barry K.W."/>
            <person name="Bougher N.L."/>
            <person name="Buchanan P."/>
            <person name="Buyck B."/>
            <person name="Bense V."/>
            <person name="Catcheside P."/>
            <person name="Chovatia M."/>
            <person name="Cooper J."/>
            <person name="Damon W."/>
            <person name="Desjardin D."/>
            <person name="Finy P."/>
            <person name="Geml J."/>
            <person name="Haridas S."/>
            <person name="Hughes K."/>
            <person name="Justo A."/>
            <person name="Karasinski D."/>
            <person name="Kautmanova I."/>
            <person name="Kiss B."/>
            <person name="Kocsube S."/>
            <person name="Kotiranta H."/>
            <person name="LaButti K.M."/>
            <person name="Lechner B.E."/>
            <person name="Liimatainen K."/>
            <person name="Lipzen A."/>
            <person name="Lukacs Z."/>
            <person name="Mihaltcheva S."/>
            <person name="Morgado L.N."/>
            <person name="Niskanen T."/>
            <person name="Noordeloos M.E."/>
            <person name="Ohm R.A."/>
            <person name="Ortiz-Santana B."/>
            <person name="Ovrebo C."/>
            <person name="Racz N."/>
            <person name="Riley R."/>
            <person name="Savchenko A."/>
            <person name="Shiryaev A."/>
            <person name="Soop K."/>
            <person name="Spirin V."/>
            <person name="Szebenyi C."/>
            <person name="Tomsovsky M."/>
            <person name="Tulloss R.E."/>
            <person name="Uehling J."/>
            <person name="Grigoriev I.V."/>
            <person name="Vagvolgyi C."/>
            <person name="Papp T."/>
            <person name="Martin F.M."/>
            <person name="Miettinen O."/>
            <person name="Hibbett D.S."/>
            <person name="Nagy L.G."/>
        </authorList>
    </citation>
    <scope>NUCLEOTIDE SEQUENCE [LARGE SCALE GENOMIC DNA]</scope>
    <source>
        <strain evidence="1 2">CBS 962.96</strain>
    </source>
</reference>
<dbReference type="Proteomes" id="UP000297245">
    <property type="component" value="Unassembled WGS sequence"/>
</dbReference>
<name>A0A4S8LFW1_DENBC</name>
<dbReference type="EMBL" id="ML179431">
    <property type="protein sequence ID" value="THU87902.1"/>
    <property type="molecule type" value="Genomic_DNA"/>
</dbReference>